<evidence type="ECO:0000256" key="1">
    <source>
        <dbReference type="ARBA" id="ARBA00022737"/>
    </source>
</evidence>
<dbReference type="InterPro" id="IPR000408">
    <property type="entry name" value="Reg_chr_condens"/>
</dbReference>
<sequence>MIKKIIGICLCIITLLSFTYSESNKDMSIDTSYAAEQDTRKINLKPIEDNMKILDMDRGQALALSKNGDLFTIRGNEKPVKVLTNVKTASFNRGFNIKAIKKNGELWIWGDNKYGQLGDGTTIDRKEPFKLADHVKATVPNQGGTAYITENGELWACGFNARGKLGVGHCDPVLKPVKILEHVKTACLWNGLSYAILENDDLFTWGDNHGFLGEAILGNGSTDPCYTPKKILDGVKSVSTDGSNVFILKTNNELWGYGSNSNYQIEDGNNTPVYAPKKIMDDVEKVYTDVDFNNFVLKKNGELWDLVGNPSKKVLDDVKELYLTPEEFHYAIKKNGELWAWGVRLNEMECTYINNDAKTENNPVKIFDHVKDICSLYTFTQAEKHHLYILTENNEVFVGADRTLWDEKKAGSKAPVKIMSDIKKFPSSDQDYNIYIIDNQGIIWGVKNDCGDV</sequence>
<keyword evidence="1" id="KW-0677">Repeat</keyword>
<evidence type="ECO:0008006" key="4">
    <source>
        <dbReference type="Google" id="ProtNLM"/>
    </source>
</evidence>
<evidence type="ECO:0000313" key="2">
    <source>
        <dbReference type="EMBL" id="QXM05184.1"/>
    </source>
</evidence>
<dbReference type="EMBL" id="CP078093">
    <property type="protein sequence ID" value="QXM05184.1"/>
    <property type="molecule type" value="Genomic_DNA"/>
</dbReference>
<name>A0ABX8R9P6_9CLOT</name>
<dbReference type="InterPro" id="IPR051210">
    <property type="entry name" value="Ub_ligase/GEF_domain"/>
</dbReference>
<protein>
    <recommendedName>
        <fullName evidence="4">Alpha-tubulin suppressor</fullName>
    </recommendedName>
</protein>
<dbReference type="PROSITE" id="PS50012">
    <property type="entry name" value="RCC1_3"/>
    <property type="match status" value="1"/>
</dbReference>
<dbReference type="RefSeq" id="WP_218281884.1">
    <property type="nucleotide sequence ID" value="NZ_CP078093.1"/>
</dbReference>
<proteinExistence type="predicted"/>
<evidence type="ECO:0000313" key="3">
    <source>
        <dbReference type="Proteomes" id="UP000886818"/>
    </source>
</evidence>
<dbReference type="PANTHER" id="PTHR22870">
    <property type="entry name" value="REGULATOR OF CHROMOSOME CONDENSATION"/>
    <property type="match status" value="1"/>
</dbReference>
<dbReference type="Pfam" id="PF00415">
    <property type="entry name" value="RCC1"/>
    <property type="match status" value="2"/>
</dbReference>
<dbReference type="Proteomes" id="UP000886818">
    <property type="component" value="Chromosome"/>
</dbReference>
<gene>
    <name evidence="2" type="ORF">KVH43_07200</name>
</gene>
<organism evidence="2 3">
    <name type="scientific">Crassaminicella indica</name>
    <dbReference type="NCBI Taxonomy" id="2855394"/>
    <lineage>
        <taxon>Bacteria</taxon>
        <taxon>Bacillati</taxon>
        <taxon>Bacillota</taxon>
        <taxon>Clostridia</taxon>
        <taxon>Eubacteriales</taxon>
        <taxon>Clostridiaceae</taxon>
        <taxon>Crassaminicella</taxon>
    </lineage>
</organism>
<reference evidence="2" key="1">
    <citation type="submission" date="2021-07" db="EMBL/GenBank/DDBJ databases">
        <title>Complete genome sequence of Crassaminicella sp. 143-21, isolated from a deep-sea hydrothermal vent.</title>
        <authorList>
            <person name="Li X."/>
        </authorList>
    </citation>
    <scope>NUCLEOTIDE SEQUENCE</scope>
    <source>
        <strain evidence="2">143-21</strain>
    </source>
</reference>
<keyword evidence="3" id="KW-1185">Reference proteome</keyword>
<dbReference type="PANTHER" id="PTHR22870:SF408">
    <property type="entry name" value="OS09G0560450 PROTEIN"/>
    <property type="match status" value="1"/>
</dbReference>
<accession>A0ABX8R9P6</accession>